<dbReference type="InterPro" id="IPR024187">
    <property type="entry name" value="Sig_transdc_resp-reg_cit/mal"/>
</dbReference>
<evidence type="ECO:0000313" key="13">
    <source>
        <dbReference type="Proteomes" id="UP001183414"/>
    </source>
</evidence>
<evidence type="ECO:0000313" key="12">
    <source>
        <dbReference type="EMBL" id="MDT0377400.1"/>
    </source>
</evidence>
<dbReference type="RefSeq" id="WP_311671391.1">
    <property type="nucleotide sequence ID" value="NZ_JAVREQ010000001.1"/>
</dbReference>
<evidence type="ECO:0000256" key="7">
    <source>
        <dbReference type="ARBA" id="ARBA00023159"/>
    </source>
</evidence>
<feature type="modified residue" description="4-aspartylphosphate" evidence="9">
    <location>
        <position position="70"/>
    </location>
</feature>
<keyword evidence="5" id="KW-0805">Transcription regulation</keyword>
<evidence type="ECO:0000256" key="1">
    <source>
        <dbReference type="ARBA" id="ARBA00004496"/>
    </source>
</evidence>
<protein>
    <submittedName>
        <fullName evidence="12">Response regulator</fullName>
    </submittedName>
</protein>
<keyword evidence="7" id="KW-0010">Activator</keyword>
<dbReference type="CDD" id="cd19925">
    <property type="entry name" value="REC_citrate_TCS"/>
    <property type="match status" value="1"/>
</dbReference>
<keyword evidence="3 9" id="KW-0597">Phosphoprotein</keyword>
<dbReference type="InterPro" id="IPR001789">
    <property type="entry name" value="Sig_transdc_resp-reg_receiver"/>
</dbReference>
<dbReference type="Pfam" id="PF00072">
    <property type="entry name" value="Response_reg"/>
    <property type="match status" value="1"/>
</dbReference>
<sequence>MTHHHTSGHNGPGERPTVRVLVVDDDFMVARLHRAMVEQTPGFAVAGEARTGAEALTAVRALRPDLVLLDIYLPDMSGLDVLRALRGDPGEETTGTAPAAPGVDVLVVTAARDVETVRGAQLGGAVHYIIKPFESRTLRERLLAYAQRRRELAALAAAGEAGQAEVDRVFGSPAGDPRAAAPPRERPALPKGLTAQTAALVRRALKEAPGDLSAAECAELSGLSRVSARRYLEHFAAGGEAEVSLRYGTTGRPERRYRLPGTTPPRTGRD</sequence>
<evidence type="ECO:0000256" key="4">
    <source>
        <dbReference type="ARBA" id="ARBA00023012"/>
    </source>
</evidence>
<name>A0ABU2NK81_9ACTN</name>
<gene>
    <name evidence="12" type="ORF">RM572_01250</name>
</gene>
<proteinExistence type="predicted"/>
<dbReference type="SUPFAM" id="SSF52172">
    <property type="entry name" value="CheY-like"/>
    <property type="match status" value="1"/>
</dbReference>
<evidence type="ECO:0000256" key="6">
    <source>
        <dbReference type="ARBA" id="ARBA00023125"/>
    </source>
</evidence>
<evidence type="ECO:0000256" key="3">
    <source>
        <dbReference type="ARBA" id="ARBA00022553"/>
    </source>
</evidence>
<organism evidence="12 13">
    <name type="scientific">Streptomyces hazeniae</name>
    <dbReference type="NCBI Taxonomy" id="3075538"/>
    <lineage>
        <taxon>Bacteria</taxon>
        <taxon>Bacillati</taxon>
        <taxon>Actinomycetota</taxon>
        <taxon>Actinomycetes</taxon>
        <taxon>Kitasatosporales</taxon>
        <taxon>Streptomycetaceae</taxon>
        <taxon>Streptomyces</taxon>
    </lineage>
</organism>
<feature type="compositionally biased region" description="Low complexity" evidence="10">
    <location>
        <begin position="173"/>
        <end position="182"/>
    </location>
</feature>
<evidence type="ECO:0000256" key="10">
    <source>
        <dbReference type="SAM" id="MobiDB-lite"/>
    </source>
</evidence>
<keyword evidence="6" id="KW-0238">DNA-binding</keyword>
<dbReference type="Proteomes" id="UP001183414">
    <property type="component" value="Unassembled WGS sequence"/>
</dbReference>
<dbReference type="EMBL" id="JAVREQ010000001">
    <property type="protein sequence ID" value="MDT0377400.1"/>
    <property type="molecule type" value="Genomic_DNA"/>
</dbReference>
<dbReference type="Gene3D" id="3.40.50.2300">
    <property type="match status" value="1"/>
</dbReference>
<keyword evidence="8" id="KW-0804">Transcription</keyword>
<comment type="caution">
    <text evidence="12">The sequence shown here is derived from an EMBL/GenBank/DDBJ whole genome shotgun (WGS) entry which is preliminary data.</text>
</comment>
<accession>A0ABU2NK81</accession>
<evidence type="ECO:0000259" key="11">
    <source>
        <dbReference type="PROSITE" id="PS50110"/>
    </source>
</evidence>
<evidence type="ECO:0000256" key="5">
    <source>
        <dbReference type="ARBA" id="ARBA00023015"/>
    </source>
</evidence>
<dbReference type="PROSITE" id="PS50110">
    <property type="entry name" value="RESPONSE_REGULATORY"/>
    <property type="match status" value="1"/>
</dbReference>
<keyword evidence="13" id="KW-1185">Reference proteome</keyword>
<feature type="domain" description="Response regulatory" evidence="11">
    <location>
        <begin position="19"/>
        <end position="146"/>
    </location>
</feature>
<comment type="subcellular location">
    <subcellularLocation>
        <location evidence="1">Cytoplasm</location>
    </subcellularLocation>
</comment>
<keyword evidence="2" id="KW-0963">Cytoplasm</keyword>
<evidence type="ECO:0000256" key="2">
    <source>
        <dbReference type="ARBA" id="ARBA00022490"/>
    </source>
</evidence>
<dbReference type="PANTHER" id="PTHR45526:SF1">
    <property type="entry name" value="TRANSCRIPTIONAL REGULATORY PROTEIN DCUR-RELATED"/>
    <property type="match status" value="1"/>
</dbReference>
<dbReference type="PIRSF" id="PIRSF006171">
    <property type="entry name" value="RR_citrat_malat"/>
    <property type="match status" value="1"/>
</dbReference>
<reference evidence="13" key="1">
    <citation type="submission" date="2023-07" db="EMBL/GenBank/DDBJ databases">
        <title>30 novel species of actinomycetes from the DSMZ collection.</title>
        <authorList>
            <person name="Nouioui I."/>
        </authorList>
    </citation>
    <scope>NUCLEOTIDE SEQUENCE [LARGE SCALE GENOMIC DNA]</scope>
    <source>
        <strain evidence="13">DSM 42041</strain>
    </source>
</reference>
<keyword evidence="4" id="KW-0902">Two-component regulatory system</keyword>
<dbReference type="PANTHER" id="PTHR45526">
    <property type="entry name" value="TRANSCRIPTIONAL REGULATORY PROTEIN DPIA"/>
    <property type="match status" value="1"/>
</dbReference>
<feature type="region of interest" description="Disordered" evidence="10">
    <location>
        <begin position="168"/>
        <end position="192"/>
    </location>
</feature>
<dbReference type="InterPro" id="IPR051271">
    <property type="entry name" value="2C-system_Tx_regulators"/>
</dbReference>
<feature type="region of interest" description="Disordered" evidence="10">
    <location>
        <begin position="246"/>
        <end position="270"/>
    </location>
</feature>
<dbReference type="InterPro" id="IPR011006">
    <property type="entry name" value="CheY-like_superfamily"/>
</dbReference>
<evidence type="ECO:0000256" key="9">
    <source>
        <dbReference type="PROSITE-ProRule" id="PRU00169"/>
    </source>
</evidence>
<evidence type="ECO:0000256" key="8">
    <source>
        <dbReference type="ARBA" id="ARBA00023163"/>
    </source>
</evidence>
<dbReference type="SMART" id="SM00448">
    <property type="entry name" value="REC"/>
    <property type="match status" value="1"/>
</dbReference>